<dbReference type="PRINTS" id="PR01463">
    <property type="entry name" value="EAGCHANLFMLY"/>
</dbReference>
<dbReference type="EMBL" id="FOSH01000011">
    <property type="protein sequence ID" value="SFK45888.1"/>
    <property type="molecule type" value="Genomic_DNA"/>
</dbReference>
<evidence type="ECO:0000256" key="7">
    <source>
        <dbReference type="ARBA" id="ARBA00023303"/>
    </source>
</evidence>
<gene>
    <name evidence="10" type="ORF">SAMN04488079_111103</name>
</gene>
<name>A0A1I3ZPE7_9GAMM</name>
<dbReference type="AlphaFoldDB" id="A0A1I3ZPE7"/>
<evidence type="ECO:0000259" key="9">
    <source>
        <dbReference type="Pfam" id="PF07885"/>
    </source>
</evidence>
<dbReference type="Gene3D" id="1.10.287.70">
    <property type="match status" value="1"/>
</dbReference>
<evidence type="ECO:0000256" key="8">
    <source>
        <dbReference type="SAM" id="Phobius"/>
    </source>
</evidence>
<evidence type="ECO:0000313" key="10">
    <source>
        <dbReference type="EMBL" id="SFK45888.1"/>
    </source>
</evidence>
<feature type="transmembrane region" description="Helical" evidence="8">
    <location>
        <begin position="147"/>
        <end position="167"/>
    </location>
</feature>
<accession>A0A1I3ZPE7</accession>
<protein>
    <submittedName>
        <fullName evidence="10">Voltage-gated potassium channel</fullName>
    </submittedName>
</protein>
<dbReference type="STRING" id="45496.SAMN04488079_111103"/>
<sequence>MGQATPSKLSFWQKLHNKIDHLYNGSSPSSRRFRWGLLAFDAITIVYFILGSFFHHIDDFHVLEETIGIIYLLELVARLFISKSKLQELIHPVGLADIIVIISLLAPSLAENFSFLRVIRTLRLLRSYHMLRNLRKQSRFVRMHEDVIFSVVNLFVFIFVITAVVYVSQVHINDHINDYLDALYFTIATLTTTGFGDITLVGHDGHILAVLIMIFGISLFLRLIQTIFRPGKIRYECPTCGLNRHDHDAVHCKHCGEVLHITTEGEY</sequence>
<dbReference type="GO" id="GO:0005249">
    <property type="term" value="F:voltage-gated potassium channel activity"/>
    <property type="evidence" value="ECO:0007669"/>
    <property type="project" value="InterPro"/>
</dbReference>
<dbReference type="Gene3D" id="1.20.120.350">
    <property type="entry name" value="Voltage-gated potassium channels. Chain C"/>
    <property type="match status" value="1"/>
</dbReference>
<keyword evidence="7 10" id="KW-0407">Ion channel</keyword>
<evidence type="ECO:0000256" key="5">
    <source>
        <dbReference type="ARBA" id="ARBA00023065"/>
    </source>
</evidence>
<keyword evidence="3 8" id="KW-0812">Transmembrane</keyword>
<evidence type="ECO:0000256" key="1">
    <source>
        <dbReference type="ARBA" id="ARBA00004141"/>
    </source>
</evidence>
<evidence type="ECO:0000256" key="4">
    <source>
        <dbReference type="ARBA" id="ARBA00022989"/>
    </source>
</evidence>
<keyword evidence="2" id="KW-0813">Transport</keyword>
<evidence type="ECO:0000313" key="11">
    <source>
        <dbReference type="Proteomes" id="UP000198924"/>
    </source>
</evidence>
<dbReference type="InterPro" id="IPR003938">
    <property type="entry name" value="K_chnl_volt-dep_EAG/ELK/ERG"/>
</dbReference>
<dbReference type="GO" id="GO:0001508">
    <property type="term" value="P:action potential"/>
    <property type="evidence" value="ECO:0007669"/>
    <property type="project" value="TreeGrafter"/>
</dbReference>
<keyword evidence="4 8" id="KW-1133">Transmembrane helix</keyword>
<dbReference type="PRINTS" id="PR00169">
    <property type="entry name" value="KCHANNEL"/>
</dbReference>
<dbReference type="SUPFAM" id="SSF81324">
    <property type="entry name" value="Voltage-gated potassium channels"/>
    <property type="match status" value="1"/>
</dbReference>
<dbReference type="Pfam" id="PF07885">
    <property type="entry name" value="Ion_trans_2"/>
    <property type="match status" value="1"/>
</dbReference>
<reference evidence="11" key="1">
    <citation type="submission" date="2016-10" db="EMBL/GenBank/DDBJ databases">
        <authorList>
            <person name="Varghese N."/>
            <person name="Submissions S."/>
        </authorList>
    </citation>
    <scope>NUCLEOTIDE SEQUENCE [LARGE SCALE GENOMIC DNA]</scope>
    <source>
        <strain evidence="11">DSM 11578</strain>
    </source>
</reference>
<feature type="domain" description="Potassium channel" evidence="9">
    <location>
        <begin position="155"/>
        <end position="228"/>
    </location>
</feature>
<keyword evidence="5" id="KW-0406">Ion transport</keyword>
<keyword evidence="6 8" id="KW-0472">Membrane</keyword>
<dbReference type="RefSeq" id="WP_091714362.1">
    <property type="nucleotide sequence ID" value="NZ_FOSH01000011.1"/>
</dbReference>
<dbReference type="Proteomes" id="UP000198924">
    <property type="component" value="Unassembled WGS sequence"/>
</dbReference>
<dbReference type="PANTHER" id="PTHR11537">
    <property type="entry name" value="VOLTAGE-GATED POTASSIUM CHANNEL"/>
    <property type="match status" value="1"/>
</dbReference>
<dbReference type="PANTHER" id="PTHR11537:SF254">
    <property type="entry name" value="POTASSIUM VOLTAGE-GATED CHANNEL PROTEIN SHAB"/>
    <property type="match status" value="1"/>
</dbReference>
<feature type="transmembrane region" description="Helical" evidence="8">
    <location>
        <begin position="207"/>
        <end position="224"/>
    </location>
</feature>
<evidence type="ECO:0000256" key="6">
    <source>
        <dbReference type="ARBA" id="ARBA00023136"/>
    </source>
</evidence>
<proteinExistence type="predicted"/>
<evidence type="ECO:0000256" key="3">
    <source>
        <dbReference type="ARBA" id="ARBA00022692"/>
    </source>
</evidence>
<evidence type="ECO:0000256" key="2">
    <source>
        <dbReference type="ARBA" id="ARBA00022448"/>
    </source>
</evidence>
<keyword evidence="11" id="KW-1185">Reference proteome</keyword>
<organism evidence="10 11">
    <name type="scientific">Methylophaga sulfidovorans</name>
    <dbReference type="NCBI Taxonomy" id="45496"/>
    <lineage>
        <taxon>Bacteria</taxon>
        <taxon>Pseudomonadati</taxon>
        <taxon>Pseudomonadota</taxon>
        <taxon>Gammaproteobacteria</taxon>
        <taxon>Thiotrichales</taxon>
        <taxon>Piscirickettsiaceae</taxon>
        <taxon>Methylophaga</taxon>
    </lineage>
</organism>
<dbReference type="InterPro" id="IPR013099">
    <property type="entry name" value="K_chnl_dom"/>
</dbReference>
<dbReference type="InterPro" id="IPR027359">
    <property type="entry name" value="Volt_channel_dom_sf"/>
</dbReference>
<feature type="transmembrane region" description="Helical" evidence="8">
    <location>
        <begin position="93"/>
        <end position="110"/>
    </location>
</feature>
<dbReference type="InterPro" id="IPR028325">
    <property type="entry name" value="VG_K_chnl"/>
</dbReference>
<dbReference type="GO" id="GO:0008076">
    <property type="term" value="C:voltage-gated potassium channel complex"/>
    <property type="evidence" value="ECO:0007669"/>
    <property type="project" value="InterPro"/>
</dbReference>
<feature type="transmembrane region" description="Helical" evidence="8">
    <location>
        <begin position="35"/>
        <end position="54"/>
    </location>
</feature>
<comment type="subcellular location">
    <subcellularLocation>
        <location evidence="1">Membrane</location>
        <topology evidence="1">Multi-pass membrane protein</topology>
    </subcellularLocation>
</comment>
<dbReference type="OrthoDB" id="9799090at2"/>